<dbReference type="GO" id="GO:0016810">
    <property type="term" value="F:hydrolase activity, acting on carbon-nitrogen (but not peptide) bonds"/>
    <property type="evidence" value="ECO:0007669"/>
    <property type="project" value="InterPro"/>
</dbReference>
<name>A0A074KYD1_9BACT</name>
<dbReference type="InterPro" id="IPR032466">
    <property type="entry name" value="Metal_Hydrolase"/>
</dbReference>
<feature type="domain" description="Amidohydrolase-related" evidence="2">
    <location>
        <begin position="340"/>
        <end position="433"/>
    </location>
</feature>
<dbReference type="Proteomes" id="UP000027821">
    <property type="component" value="Unassembled WGS sequence"/>
</dbReference>
<dbReference type="InterPro" id="IPR051781">
    <property type="entry name" value="Metallo-dep_Hydrolase"/>
</dbReference>
<dbReference type="SUPFAM" id="SSF51556">
    <property type="entry name" value="Metallo-dependent hydrolases"/>
    <property type="match status" value="1"/>
</dbReference>
<organism evidence="3 4">
    <name type="scientific">Anditalea andensis</name>
    <dbReference type="NCBI Taxonomy" id="1048983"/>
    <lineage>
        <taxon>Bacteria</taxon>
        <taxon>Pseudomonadati</taxon>
        <taxon>Bacteroidota</taxon>
        <taxon>Cytophagia</taxon>
        <taxon>Cytophagales</taxon>
        <taxon>Cytophagaceae</taxon>
        <taxon>Anditalea</taxon>
    </lineage>
</organism>
<dbReference type="PANTHER" id="PTHR43135">
    <property type="entry name" value="ALPHA-D-RIBOSE 1-METHYLPHOSPHONATE 5-TRIPHOSPHATE DIPHOSPHATASE"/>
    <property type="match status" value="1"/>
</dbReference>
<evidence type="ECO:0000313" key="3">
    <source>
        <dbReference type="EMBL" id="KEO73964.1"/>
    </source>
</evidence>
<gene>
    <name evidence="3" type="ORF">EL17_07365</name>
</gene>
<sequence length="560" mass="61325">MSIIYKKAYWWTFAVFIGFIITDVAKAQSDNTGERRVTGTYIITNANVAYPSGKIQSNTSILVKNGMITAVGKNIASPSNAHHIKGDSLFIYPGFIDGGSTAGVTKPKDPERPSNFNSASPPDDIAGITPYRNALDYFDLGNAQVSEWRKAGFTMAQILPEGGMLPGQTALVIFGDKTSTNIYSENTALYATFNASRGMYPGTLLGVMAKFRSLYRNAELSSQHSALFASNQGINRPERDKVLEAFYPTLDKSLPILFAVEDDLTVRRALGLQRELGFRMILSGASNVEEIIPILKDSQTAVFLSLKLPEDKISKIKEDEESDFERKERIDRIKSSYTKALEEAGKFEKAGIAFGFSSQGIKSADLMKNIRLMIANGLSEEAALAALTLNPARILGIDRYTGTVEQGKLANLVITTDSLFKEDSQVKYVFADGYLFEYDTKAKKTRSETTDEVDLAGTWTYVARSPQGDSQGQMVIARESNVYTGEITLDNPAGSGQITTAMNNIEYNNNRLRFEFSIDLGGNYLTFSVSGDIDGDEFDGDLSVTDLGSFPFKATKQPGA</sequence>
<proteinExistence type="predicted"/>
<dbReference type="SUPFAM" id="SSF51338">
    <property type="entry name" value="Composite domain of metallo-dependent hydrolases"/>
    <property type="match status" value="1"/>
</dbReference>
<dbReference type="AlphaFoldDB" id="A0A074KYD1"/>
<dbReference type="RefSeq" id="WP_035072641.1">
    <property type="nucleotide sequence ID" value="NZ_JMIH01000016.1"/>
</dbReference>
<evidence type="ECO:0000259" key="2">
    <source>
        <dbReference type="Pfam" id="PF01979"/>
    </source>
</evidence>
<keyword evidence="3" id="KW-0378">Hydrolase</keyword>
<dbReference type="Gene3D" id="3.20.20.140">
    <property type="entry name" value="Metal-dependent hydrolases"/>
    <property type="match status" value="1"/>
</dbReference>
<feature type="region of interest" description="Disordered" evidence="1">
    <location>
        <begin position="102"/>
        <end position="125"/>
    </location>
</feature>
<dbReference type="PANTHER" id="PTHR43135:SF3">
    <property type="entry name" value="ALPHA-D-RIBOSE 1-METHYLPHOSPHONATE 5-TRIPHOSPHATE DIPHOSPHATASE"/>
    <property type="match status" value="1"/>
</dbReference>
<comment type="caution">
    <text evidence="3">The sequence shown here is derived from an EMBL/GenBank/DDBJ whole genome shotgun (WGS) entry which is preliminary data.</text>
</comment>
<evidence type="ECO:0000256" key="1">
    <source>
        <dbReference type="SAM" id="MobiDB-lite"/>
    </source>
</evidence>
<dbReference type="InterPro" id="IPR006680">
    <property type="entry name" value="Amidohydro-rel"/>
</dbReference>
<reference evidence="3 4" key="1">
    <citation type="submission" date="2014-04" db="EMBL/GenBank/DDBJ databases">
        <title>Characterization and application of a salt tolerant electro-active bacterium.</title>
        <authorList>
            <person name="Yang L."/>
            <person name="Wei S."/>
            <person name="Tay Q.X.M."/>
        </authorList>
    </citation>
    <scope>NUCLEOTIDE SEQUENCE [LARGE SCALE GENOMIC DNA]</scope>
    <source>
        <strain evidence="3 4">LY1</strain>
    </source>
</reference>
<dbReference type="STRING" id="1048983.EL17_07365"/>
<dbReference type="EMBL" id="JMIH01000016">
    <property type="protein sequence ID" value="KEO73964.1"/>
    <property type="molecule type" value="Genomic_DNA"/>
</dbReference>
<dbReference type="Pfam" id="PF01979">
    <property type="entry name" value="Amidohydro_1"/>
    <property type="match status" value="1"/>
</dbReference>
<evidence type="ECO:0000313" key="4">
    <source>
        <dbReference type="Proteomes" id="UP000027821"/>
    </source>
</evidence>
<accession>A0A074KYD1</accession>
<dbReference type="eggNOG" id="COG1228">
    <property type="taxonomic scope" value="Bacteria"/>
</dbReference>
<dbReference type="InterPro" id="IPR011059">
    <property type="entry name" value="Metal-dep_hydrolase_composite"/>
</dbReference>
<protein>
    <submittedName>
        <fullName evidence="3">Amidohydrolase</fullName>
    </submittedName>
</protein>
<dbReference type="OrthoDB" id="1393708at2"/>
<keyword evidence="4" id="KW-1185">Reference proteome</keyword>